<keyword evidence="1" id="KW-0812">Transmembrane</keyword>
<dbReference type="AlphaFoldDB" id="A0A9P8JF05"/>
<reference evidence="2" key="1">
    <citation type="journal article" date="2021" name="J Fungi (Basel)">
        <title>Virulence traits and population genomics of the black yeast Aureobasidium melanogenum.</title>
        <authorList>
            <person name="Cernosa A."/>
            <person name="Sun X."/>
            <person name="Gostincar C."/>
            <person name="Fang C."/>
            <person name="Gunde-Cimerman N."/>
            <person name="Song Z."/>
        </authorList>
    </citation>
    <scope>NUCLEOTIDE SEQUENCE</scope>
    <source>
        <strain evidence="2">EXF-9911</strain>
    </source>
</reference>
<evidence type="ECO:0000256" key="1">
    <source>
        <dbReference type="SAM" id="Phobius"/>
    </source>
</evidence>
<feature type="transmembrane region" description="Helical" evidence="1">
    <location>
        <begin position="68"/>
        <end position="90"/>
    </location>
</feature>
<dbReference type="Proteomes" id="UP000779574">
    <property type="component" value="Unassembled WGS sequence"/>
</dbReference>
<evidence type="ECO:0000313" key="2">
    <source>
        <dbReference type="EMBL" id="KAG9699259.1"/>
    </source>
</evidence>
<feature type="transmembrane region" description="Helical" evidence="1">
    <location>
        <begin position="151"/>
        <end position="170"/>
    </location>
</feature>
<comment type="caution">
    <text evidence="2">The sequence shown here is derived from an EMBL/GenBank/DDBJ whole genome shotgun (WGS) entry which is preliminary data.</text>
</comment>
<feature type="transmembrane region" description="Helical" evidence="1">
    <location>
        <begin position="190"/>
        <end position="212"/>
    </location>
</feature>
<feature type="transmembrane region" description="Helical" evidence="1">
    <location>
        <begin position="21"/>
        <end position="48"/>
    </location>
</feature>
<gene>
    <name evidence="2" type="ORF">KCU76_g1657</name>
</gene>
<name>A0A9P8JF05_AURME</name>
<accession>A0A9P8JF05</accession>
<sequence>MIKLSDHIYWTAKPSEVSERICHHLTLSIPSAICFSLIIALLLLYVFLVEKNHAVGKHAFNKVISWSGVTLVAFATASLAALDVALFVACHDTNHVKAIFRDKVFHPVILPAVNRAIEIYDTAYNYVAQSPNVARSYLRELVKNEKKLHRASDFFCAIFVAAFIVLSLYLQLSFSGLLSQDDLRHVFGTYFISISTFSGLIYGFCLHHAVIIPGYVLDYLRQTAGAYWNHLAVMANLDSSSSSIPEIANDDILLHLGEEMPDLEELLTLYLRSQVGFDFHNQDDLIALFGSLSDDLSLKLPELIDTDSVTIVPLECIIFYSGIMGRGCRIEFDVMKEQRTIGYFDLSFVFSTDEDIDLTTEGQTMSGSQSRVSIHG</sequence>
<evidence type="ECO:0000313" key="3">
    <source>
        <dbReference type="Proteomes" id="UP000779574"/>
    </source>
</evidence>
<dbReference type="OrthoDB" id="3914692at2759"/>
<feature type="non-terminal residue" evidence="2">
    <location>
        <position position="376"/>
    </location>
</feature>
<organism evidence="2 3">
    <name type="scientific">Aureobasidium melanogenum</name>
    <name type="common">Aureobasidium pullulans var. melanogenum</name>
    <dbReference type="NCBI Taxonomy" id="46634"/>
    <lineage>
        <taxon>Eukaryota</taxon>
        <taxon>Fungi</taxon>
        <taxon>Dikarya</taxon>
        <taxon>Ascomycota</taxon>
        <taxon>Pezizomycotina</taxon>
        <taxon>Dothideomycetes</taxon>
        <taxon>Dothideomycetidae</taxon>
        <taxon>Dothideales</taxon>
        <taxon>Saccotheciaceae</taxon>
        <taxon>Aureobasidium</taxon>
    </lineage>
</organism>
<dbReference type="EMBL" id="JAHFXF010000037">
    <property type="protein sequence ID" value="KAG9699259.1"/>
    <property type="molecule type" value="Genomic_DNA"/>
</dbReference>
<proteinExistence type="predicted"/>
<protein>
    <submittedName>
        <fullName evidence="2">Uncharacterized protein</fullName>
    </submittedName>
</protein>
<reference evidence="2" key="2">
    <citation type="submission" date="2021-08" db="EMBL/GenBank/DDBJ databases">
        <authorList>
            <person name="Gostincar C."/>
            <person name="Sun X."/>
            <person name="Song Z."/>
            <person name="Gunde-Cimerman N."/>
        </authorList>
    </citation>
    <scope>NUCLEOTIDE SEQUENCE</scope>
    <source>
        <strain evidence="2">EXF-9911</strain>
    </source>
</reference>
<keyword evidence="1" id="KW-0472">Membrane</keyword>
<keyword evidence="1" id="KW-1133">Transmembrane helix</keyword>